<dbReference type="GO" id="GO:0004325">
    <property type="term" value="F:ferrochelatase activity"/>
    <property type="evidence" value="ECO:0007669"/>
    <property type="project" value="UniProtKB-UniRule"/>
</dbReference>
<dbReference type="SUPFAM" id="SSF53800">
    <property type="entry name" value="Chelatase"/>
    <property type="match status" value="1"/>
</dbReference>
<dbReference type="Pfam" id="PF00762">
    <property type="entry name" value="Ferrochelatase"/>
    <property type="match status" value="1"/>
</dbReference>
<dbReference type="AlphaFoldDB" id="A0A0C1HFR6"/>
<evidence type="ECO:0000256" key="10">
    <source>
        <dbReference type="RuleBase" id="RU000607"/>
    </source>
</evidence>
<keyword evidence="5 9" id="KW-0350">Heme biosynthesis</keyword>
<comment type="caution">
    <text evidence="11">The sequence shown here is derived from an EMBL/GenBank/DDBJ whole genome shotgun (WGS) entry which is preliminary data.</text>
</comment>
<name>A0A0C1HFR6_9NEIS</name>
<keyword evidence="7 9" id="KW-0627">Porphyrin biosynthesis</keyword>
<evidence type="ECO:0000256" key="4">
    <source>
        <dbReference type="ARBA" id="ARBA00023004"/>
    </source>
</evidence>
<dbReference type="GO" id="GO:0046872">
    <property type="term" value="F:metal ion binding"/>
    <property type="evidence" value="ECO:0007669"/>
    <property type="project" value="UniProtKB-KW"/>
</dbReference>
<evidence type="ECO:0000256" key="5">
    <source>
        <dbReference type="ARBA" id="ARBA00023133"/>
    </source>
</evidence>
<dbReference type="NCBIfam" id="TIGR00109">
    <property type="entry name" value="hemH"/>
    <property type="match status" value="1"/>
</dbReference>
<dbReference type="InterPro" id="IPR001015">
    <property type="entry name" value="Ferrochelatase"/>
</dbReference>
<keyword evidence="3 9" id="KW-0479">Metal-binding</keyword>
<comment type="catalytic activity">
    <reaction evidence="8">
        <text>Fe-coproporphyrin III + 2 H(+) = coproporphyrin III + Fe(2+)</text>
        <dbReference type="Rhea" id="RHEA:49572"/>
        <dbReference type="ChEBI" id="CHEBI:15378"/>
        <dbReference type="ChEBI" id="CHEBI:29033"/>
        <dbReference type="ChEBI" id="CHEBI:68438"/>
        <dbReference type="ChEBI" id="CHEBI:131725"/>
        <dbReference type="EC" id="4.99.1.9"/>
    </reaction>
    <physiologicalReaction direction="right-to-left" evidence="8">
        <dbReference type="Rhea" id="RHEA:49574"/>
    </physiologicalReaction>
</comment>
<dbReference type="PANTHER" id="PTHR11108:SF1">
    <property type="entry name" value="FERROCHELATASE, MITOCHONDRIAL"/>
    <property type="match status" value="1"/>
</dbReference>
<comment type="pathway">
    <text evidence="9 10">Porphyrin-containing compound metabolism; protoheme biosynthesis; protoheme from protoporphyrin-IX: step 1/1.</text>
</comment>
<dbReference type="CDD" id="cd00419">
    <property type="entry name" value="Ferrochelatase_C"/>
    <property type="match status" value="1"/>
</dbReference>
<dbReference type="EMBL" id="JUFZ01000009">
    <property type="protein sequence ID" value="KIC13062.1"/>
    <property type="molecule type" value="Genomic_DNA"/>
</dbReference>
<dbReference type="GO" id="GO:0005737">
    <property type="term" value="C:cytoplasm"/>
    <property type="evidence" value="ECO:0007669"/>
    <property type="project" value="UniProtKB-SubCell"/>
</dbReference>
<proteinExistence type="inferred from homology"/>
<evidence type="ECO:0000256" key="3">
    <source>
        <dbReference type="ARBA" id="ARBA00022723"/>
    </source>
</evidence>
<feature type="binding site" evidence="9">
    <location>
        <position position="229"/>
    </location>
    <ligand>
        <name>Fe(2+)</name>
        <dbReference type="ChEBI" id="CHEBI:29033"/>
    </ligand>
</feature>
<evidence type="ECO:0000256" key="1">
    <source>
        <dbReference type="ARBA" id="ARBA00007718"/>
    </source>
</evidence>
<dbReference type="HAMAP" id="MF_00323">
    <property type="entry name" value="Ferrochelatase"/>
    <property type="match status" value="1"/>
</dbReference>
<dbReference type="PANTHER" id="PTHR11108">
    <property type="entry name" value="FERROCHELATASE"/>
    <property type="match status" value="1"/>
</dbReference>
<reference evidence="11 12" key="1">
    <citation type="submission" date="2014-12" db="EMBL/GenBank/DDBJ databases">
        <title>Genome sequence of Morococcus cerebrosus.</title>
        <authorList>
            <person name="Shin S.-K."/>
            <person name="Yi H."/>
        </authorList>
    </citation>
    <scope>NUCLEOTIDE SEQUENCE [LARGE SCALE GENOMIC DNA]</scope>
    <source>
        <strain evidence="11 12">CIP 81.93</strain>
    </source>
</reference>
<dbReference type="CDD" id="cd03411">
    <property type="entry name" value="Ferrochelatase_N"/>
    <property type="match status" value="1"/>
</dbReference>
<keyword evidence="6 9" id="KW-0456">Lyase</keyword>
<dbReference type="PATRIC" id="fig|1056807.3.peg.234"/>
<protein>
    <recommendedName>
        <fullName evidence="9 10">Ferrochelatase</fullName>
        <ecNumber evidence="9 10">4.98.1.1</ecNumber>
    </recommendedName>
    <alternativeName>
        <fullName evidence="9">Heme synthase</fullName>
    </alternativeName>
    <alternativeName>
        <fullName evidence="9">Protoheme ferro-lyase</fullName>
    </alternativeName>
</protein>
<comment type="catalytic activity">
    <reaction evidence="9 10">
        <text>heme b + 2 H(+) = protoporphyrin IX + Fe(2+)</text>
        <dbReference type="Rhea" id="RHEA:22584"/>
        <dbReference type="ChEBI" id="CHEBI:15378"/>
        <dbReference type="ChEBI" id="CHEBI:29033"/>
        <dbReference type="ChEBI" id="CHEBI:57306"/>
        <dbReference type="ChEBI" id="CHEBI:60344"/>
        <dbReference type="EC" id="4.98.1.1"/>
    </reaction>
</comment>
<organism evidence="11 12">
    <name type="scientific">Morococcus cerebrosus</name>
    <dbReference type="NCBI Taxonomy" id="1056807"/>
    <lineage>
        <taxon>Bacteria</taxon>
        <taxon>Pseudomonadati</taxon>
        <taxon>Pseudomonadota</taxon>
        <taxon>Betaproteobacteria</taxon>
        <taxon>Neisseriales</taxon>
        <taxon>Neisseriaceae</taxon>
        <taxon>Morococcus</taxon>
    </lineage>
</organism>
<evidence type="ECO:0000256" key="7">
    <source>
        <dbReference type="ARBA" id="ARBA00023244"/>
    </source>
</evidence>
<sequence>MIIPFVFQMTFHTKNHSILKKQTMPRFLPEPPLPYTEQNRTAVLLLNLGTPDAPTAQAVKPYLLDFLSDQRVVELPKLLWQPILRGLILTLRPKKSAHAYEKIWFKDGSPLLVYTARQAETLGKLLPDITVRYAMTYGNPGVADVLAELKSQGIGNLLVVPLYPQYAASSTGAALDKVFLQLLRQRNQLSIRTVSRFYEDAGYIEAMKKHIQAYWTEHGRGEKLMLSFHGIPQKQYDEGDPYPDECRHTAKLLAEALGLTEQEYIVSFQSQFGKAKWVKPSTQVLFDELPKQGITKLDVFCPGFMADCLETMEEIALIGREQFHAAGGKEYRYIPCLNDSAEWIGALADLVRRNLCGWV</sequence>
<dbReference type="FunFam" id="3.40.50.1400:FF:000002">
    <property type="entry name" value="Ferrochelatase"/>
    <property type="match status" value="1"/>
</dbReference>
<comment type="function">
    <text evidence="9 10">Catalyzes the ferrous insertion into protoporphyrin IX.</text>
</comment>
<dbReference type="InterPro" id="IPR033659">
    <property type="entry name" value="Ferrochelatase_N"/>
</dbReference>
<comment type="subcellular location">
    <subcellularLocation>
        <location evidence="9 10">Cytoplasm</location>
    </subcellularLocation>
</comment>
<dbReference type="InterPro" id="IPR019772">
    <property type="entry name" value="Ferrochelatase_AS"/>
</dbReference>
<evidence type="ECO:0000313" key="12">
    <source>
        <dbReference type="Proteomes" id="UP000031390"/>
    </source>
</evidence>
<accession>A0A0C1HFR6</accession>
<feature type="binding site" evidence="9">
    <location>
        <position position="310"/>
    </location>
    <ligand>
        <name>Fe(2+)</name>
        <dbReference type="ChEBI" id="CHEBI:29033"/>
    </ligand>
</feature>
<evidence type="ECO:0000256" key="6">
    <source>
        <dbReference type="ARBA" id="ARBA00023239"/>
    </source>
</evidence>
<evidence type="ECO:0000313" key="11">
    <source>
        <dbReference type="EMBL" id="KIC13062.1"/>
    </source>
</evidence>
<evidence type="ECO:0000256" key="9">
    <source>
        <dbReference type="HAMAP-Rule" id="MF_00323"/>
    </source>
</evidence>
<keyword evidence="2 9" id="KW-0963">Cytoplasm</keyword>
<evidence type="ECO:0000256" key="8">
    <source>
        <dbReference type="ARBA" id="ARBA00024536"/>
    </source>
</evidence>
<evidence type="ECO:0000256" key="2">
    <source>
        <dbReference type="ARBA" id="ARBA00022490"/>
    </source>
</evidence>
<gene>
    <name evidence="9" type="primary">hemH</name>
    <name evidence="11" type="ORF">MCC93_02420</name>
</gene>
<dbReference type="EC" id="4.98.1.1" evidence="9 10"/>
<dbReference type="Proteomes" id="UP000031390">
    <property type="component" value="Unassembled WGS sequence"/>
</dbReference>
<dbReference type="InterPro" id="IPR033644">
    <property type="entry name" value="Ferrochelatase_C"/>
</dbReference>
<dbReference type="Gene3D" id="3.40.50.1400">
    <property type="match status" value="2"/>
</dbReference>
<dbReference type="PROSITE" id="PS00534">
    <property type="entry name" value="FERROCHELATASE"/>
    <property type="match status" value="1"/>
</dbReference>
<comment type="similarity">
    <text evidence="1 9 10">Belongs to the ferrochelatase family.</text>
</comment>
<keyword evidence="4 9" id="KW-0408">Iron</keyword>
<dbReference type="UniPathway" id="UPA00252">
    <property type="reaction ID" value="UER00325"/>
</dbReference>
<dbReference type="GO" id="GO:0006783">
    <property type="term" value="P:heme biosynthetic process"/>
    <property type="evidence" value="ECO:0007669"/>
    <property type="project" value="UniProtKB-UniRule"/>
</dbReference>